<organism evidence="8 9">
    <name type="scientific">Paecilomyces lecythidis</name>
    <dbReference type="NCBI Taxonomy" id="3004212"/>
    <lineage>
        <taxon>Eukaryota</taxon>
        <taxon>Fungi</taxon>
        <taxon>Dikarya</taxon>
        <taxon>Ascomycota</taxon>
        <taxon>Pezizomycotina</taxon>
        <taxon>Eurotiomycetes</taxon>
        <taxon>Eurotiomycetidae</taxon>
        <taxon>Eurotiales</taxon>
        <taxon>Thermoascaceae</taxon>
        <taxon>Paecilomyces</taxon>
    </lineage>
</organism>
<dbReference type="PANTHER" id="PTHR31779:SF5">
    <property type="entry name" value="ZN(II)2CYS6 TRANSCRIPTION FACTOR (EUROFUNG)"/>
    <property type="match status" value="1"/>
</dbReference>
<evidence type="ECO:0000313" key="9">
    <source>
        <dbReference type="Proteomes" id="UP001583193"/>
    </source>
</evidence>
<accession>A0ABR3YAD8</accession>
<evidence type="ECO:0000256" key="4">
    <source>
        <dbReference type="ARBA" id="ARBA00023125"/>
    </source>
</evidence>
<evidence type="ECO:0000313" key="8">
    <source>
        <dbReference type="EMBL" id="KAL1884955.1"/>
    </source>
</evidence>
<sequence length="543" mass="61686">MSASQSNKRSKHACNSCRERKRKCDGEIPCLYCIKNGHECTYEQRQRRRRRKTHARRLVLETDTNSTRLDENPESPTSELQLIEDNSPAVFLKNLGLKIDPAASPVFNYYAWNLGFPRENAYLTQNLRLTEILTLDQMYDLTATYFAEIAPVYDFLDREYVRSAIGKRWLAPDSYGPVDSLLCGIAALGCLFGKKSRDKQAQLLQIARIELEQSLQVANPHIDHAFGWQLRAIYLRMAESQQATWMATCNLMHMIEATKLHFESPSDSVTAQASGYSLPEQRRRIYSVAQLFNTWVSLDCSRSHVELRGASTLMPETSWTKEQQELCRLTELLKPNISRTFDELETELSRLCYLNPAHPMQRLIQCNIALCIYRRARALGRSLSDHALNLILELSTKGLHSVRELIEIMSPWCHIVNIPFQMVCIFLAIDNRQSLLHLADALAALKTVAEKYGTEAVKESYAIASMLVNLQRQRKTKELSLLDNVLEGHGVSQTLLGNVSTESYYAFDGSDFLPGNIGGSFGMTNDLLLDYFVPSDPFHVSQA</sequence>
<keyword evidence="9" id="KW-1185">Reference proteome</keyword>
<evidence type="ECO:0000256" key="5">
    <source>
        <dbReference type="ARBA" id="ARBA00023163"/>
    </source>
</evidence>
<dbReference type="EMBL" id="JAVDPF010000003">
    <property type="protein sequence ID" value="KAL1884955.1"/>
    <property type="molecule type" value="Genomic_DNA"/>
</dbReference>
<feature type="domain" description="Zn(2)-C6 fungal-type" evidence="7">
    <location>
        <begin position="13"/>
        <end position="42"/>
    </location>
</feature>
<evidence type="ECO:0000256" key="2">
    <source>
        <dbReference type="ARBA" id="ARBA00022833"/>
    </source>
</evidence>
<dbReference type="Proteomes" id="UP001583193">
    <property type="component" value="Unassembled WGS sequence"/>
</dbReference>
<dbReference type="CDD" id="cd00067">
    <property type="entry name" value="GAL4"/>
    <property type="match status" value="1"/>
</dbReference>
<keyword evidence="3" id="KW-0805">Transcription regulation</keyword>
<evidence type="ECO:0000256" key="6">
    <source>
        <dbReference type="ARBA" id="ARBA00023242"/>
    </source>
</evidence>
<dbReference type="CDD" id="cd12148">
    <property type="entry name" value="fungal_TF_MHR"/>
    <property type="match status" value="1"/>
</dbReference>
<protein>
    <recommendedName>
        <fullName evidence="7">Zn(2)-C6 fungal-type domain-containing protein</fullName>
    </recommendedName>
</protein>
<keyword evidence="1" id="KW-0479">Metal-binding</keyword>
<dbReference type="PROSITE" id="PS00463">
    <property type="entry name" value="ZN2_CY6_FUNGAL_1"/>
    <property type="match status" value="1"/>
</dbReference>
<dbReference type="InterPro" id="IPR036864">
    <property type="entry name" value="Zn2-C6_fun-type_DNA-bd_sf"/>
</dbReference>
<evidence type="ECO:0000259" key="7">
    <source>
        <dbReference type="PROSITE" id="PS50048"/>
    </source>
</evidence>
<gene>
    <name evidence="8" type="ORF">Plec18167_001612</name>
</gene>
<keyword evidence="4" id="KW-0238">DNA-binding</keyword>
<proteinExistence type="predicted"/>
<dbReference type="Gene3D" id="4.10.240.10">
    <property type="entry name" value="Zn(2)-C6 fungal-type DNA-binding domain"/>
    <property type="match status" value="1"/>
</dbReference>
<dbReference type="SMART" id="SM00066">
    <property type="entry name" value="GAL4"/>
    <property type="match status" value="1"/>
</dbReference>
<name>A0ABR3YAD8_9EURO</name>
<evidence type="ECO:0000256" key="3">
    <source>
        <dbReference type="ARBA" id="ARBA00023015"/>
    </source>
</evidence>
<keyword evidence="6" id="KW-0539">Nucleus</keyword>
<keyword evidence="2" id="KW-0862">Zinc</keyword>
<reference evidence="8 9" key="1">
    <citation type="journal article" date="2024" name="IMA Fungus">
        <title>IMA Genome - F19 : A genome assembly and annotation guide to empower mycologists, including annotated draft genome sequences of Ceratocystis pirilliformis, Diaporthe australafricana, Fusarium ophioides, Paecilomyces lecythidis, and Sporothrix stenoceras.</title>
        <authorList>
            <person name="Aylward J."/>
            <person name="Wilson A.M."/>
            <person name="Visagie C.M."/>
            <person name="Spraker J."/>
            <person name="Barnes I."/>
            <person name="Buitendag C."/>
            <person name="Ceriani C."/>
            <person name="Del Mar Angel L."/>
            <person name="du Plessis D."/>
            <person name="Fuchs T."/>
            <person name="Gasser K."/>
            <person name="Kramer D."/>
            <person name="Li W."/>
            <person name="Munsamy K."/>
            <person name="Piso A."/>
            <person name="Price J.L."/>
            <person name="Sonnekus B."/>
            <person name="Thomas C."/>
            <person name="van der Nest A."/>
            <person name="van Dijk A."/>
            <person name="van Heerden A."/>
            <person name="van Vuuren N."/>
            <person name="Yilmaz N."/>
            <person name="Duong T.A."/>
            <person name="van der Merwe N.A."/>
            <person name="Wingfield M.J."/>
            <person name="Wingfield B.D."/>
        </authorList>
    </citation>
    <scope>NUCLEOTIDE SEQUENCE [LARGE SCALE GENOMIC DNA]</scope>
    <source>
        <strain evidence="8 9">CMW 18167</strain>
    </source>
</reference>
<dbReference type="Pfam" id="PF00172">
    <property type="entry name" value="Zn_clus"/>
    <property type="match status" value="1"/>
</dbReference>
<comment type="caution">
    <text evidence="8">The sequence shown here is derived from an EMBL/GenBank/DDBJ whole genome shotgun (WGS) entry which is preliminary data.</text>
</comment>
<dbReference type="PROSITE" id="PS50048">
    <property type="entry name" value="ZN2_CY6_FUNGAL_2"/>
    <property type="match status" value="1"/>
</dbReference>
<dbReference type="InterPro" id="IPR052478">
    <property type="entry name" value="Metabolite_Synth_Reg"/>
</dbReference>
<dbReference type="InterPro" id="IPR001138">
    <property type="entry name" value="Zn2Cys6_DnaBD"/>
</dbReference>
<keyword evidence="5" id="KW-0804">Transcription</keyword>
<dbReference type="SUPFAM" id="SSF57701">
    <property type="entry name" value="Zn2/Cys6 DNA-binding domain"/>
    <property type="match status" value="1"/>
</dbReference>
<dbReference type="PANTHER" id="PTHR31779">
    <property type="entry name" value="2-NITROPROPANE DIOXYGENASE FAMILY, PUTATIVE (AFU_ORTHOLOGUE AFUA_2G17430)-RELATED"/>
    <property type="match status" value="1"/>
</dbReference>
<evidence type="ECO:0000256" key="1">
    <source>
        <dbReference type="ARBA" id="ARBA00022723"/>
    </source>
</evidence>